<dbReference type="InterPro" id="IPR023214">
    <property type="entry name" value="HAD_sf"/>
</dbReference>
<feature type="binding site" evidence="7">
    <location>
        <position position="17"/>
    </location>
    <ligand>
        <name>substrate</name>
    </ligand>
</feature>
<comment type="cofactor">
    <cofactor evidence="1 7">
        <name>Mg(2+)</name>
        <dbReference type="ChEBI" id="CHEBI:18420"/>
    </cofactor>
</comment>
<name>A0A137RKC1_9FLAO</name>
<sequence>MSKKINKLPKLILTDIDGVWTDGGMYYDQTGNELKKFHTYDSAGVLFCKLNNIPVGIITGETTKIVENRAKKLKIDFLYQGAQKKLEIVSSLCEQLNISMADVAYLGDDLNDIELLKNVGFSGAPVSAPEYIKEIVDLVLQKKGGEGVFREFVEFILIENNRMDQTILLYQDLKKIQQ</sequence>
<evidence type="ECO:0000256" key="1">
    <source>
        <dbReference type="ARBA" id="ARBA00001946"/>
    </source>
</evidence>
<evidence type="ECO:0000256" key="6">
    <source>
        <dbReference type="ARBA" id="ARBA00022842"/>
    </source>
</evidence>
<dbReference type="Proteomes" id="UP000070138">
    <property type="component" value="Unassembled WGS sequence"/>
</dbReference>
<dbReference type="PANTHER" id="PTHR21485:SF3">
    <property type="entry name" value="N-ACYLNEURAMINATE CYTIDYLYLTRANSFERASE"/>
    <property type="match status" value="1"/>
</dbReference>
<proteinExistence type="inferred from homology"/>
<comment type="caution">
    <text evidence="8">The sequence shown here is derived from an EMBL/GenBank/DDBJ whole genome shotgun (WGS) entry which is preliminary data.</text>
</comment>
<dbReference type="NCBIfam" id="TIGR01670">
    <property type="entry name" value="KdsC-phosphatas"/>
    <property type="match status" value="1"/>
</dbReference>
<keyword evidence="4 7" id="KW-0479">Metal-binding</keyword>
<dbReference type="PIRSF" id="PIRSF006118">
    <property type="entry name" value="KDO8-P_Ptase"/>
    <property type="match status" value="1"/>
</dbReference>
<dbReference type="PANTHER" id="PTHR21485">
    <property type="entry name" value="HAD SUPERFAMILY MEMBERS CMAS AND KDSC"/>
    <property type="match status" value="1"/>
</dbReference>
<organism evidence="8 9">
    <name type="scientific">Aequorivita aquimaris</name>
    <dbReference type="NCBI Taxonomy" id="1548749"/>
    <lineage>
        <taxon>Bacteria</taxon>
        <taxon>Pseudomonadati</taxon>
        <taxon>Bacteroidota</taxon>
        <taxon>Flavobacteriia</taxon>
        <taxon>Flavobacteriales</taxon>
        <taxon>Flavobacteriaceae</taxon>
        <taxon>Aequorivita</taxon>
    </lineage>
</organism>
<dbReference type="GO" id="GO:0008781">
    <property type="term" value="F:N-acylneuraminate cytidylyltransferase activity"/>
    <property type="evidence" value="ECO:0007669"/>
    <property type="project" value="TreeGrafter"/>
</dbReference>
<accession>A0A137RKC1</accession>
<gene>
    <name evidence="8" type="ORF">LS48_04400</name>
</gene>
<dbReference type="SFLD" id="SFLDG01138">
    <property type="entry name" value="C1.6.2:_Deoxy-d-mannose-octulo"/>
    <property type="match status" value="1"/>
</dbReference>
<dbReference type="Gene3D" id="3.40.50.1000">
    <property type="entry name" value="HAD superfamily/HAD-like"/>
    <property type="match status" value="1"/>
</dbReference>
<keyword evidence="8" id="KW-0808">Transferase</keyword>
<dbReference type="GO" id="GO:0016788">
    <property type="term" value="F:hydrolase activity, acting on ester bonds"/>
    <property type="evidence" value="ECO:0007669"/>
    <property type="project" value="InterPro"/>
</dbReference>
<evidence type="ECO:0000256" key="5">
    <source>
        <dbReference type="ARBA" id="ARBA00022801"/>
    </source>
</evidence>
<dbReference type="RefSeq" id="WP_062620330.1">
    <property type="nucleotide sequence ID" value="NZ_JRWG01000002.1"/>
</dbReference>
<dbReference type="STRING" id="1548749.LS48_04400"/>
<dbReference type="InterPro" id="IPR050793">
    <property type="entry name" value="CMP-NeuNAc_synthase"/>
</dbReference>
<evidence type="ECO:0000256" key="2">
    <source>
        <dbReference type="ARBA" id="ARBA00005893"/>
    </source>
</evidence>
<evidence type="ECO:0000256" key="4">
    <source>
        <dbReference type="ARBA" id="ARBA00022723"/>
    </source>
</evidence>
<evidence type="ECO:0000313" key="9">
    <source>
        <dbReference type="Proteomes" id="UP000070138"/>
    </source>
</evidence>
<keyword evidence="5" id="KW-0378">Hydrolase</keyword>
<dbReference type="InterPro" id="IPR036412">
    <property type="entry name" value="HAD-like_sf"/>
</dbReference>
<keyword evidence="8" id="KW-0548">Nucleotidyltransferase</keyword>
<dbReference type="CDD" id="cd01630">
    <property type="entry name" value="HAD_KDO-like"/>
    <property type="match status" value="1"/>
</dbReference>
<dbReference type="OrthoDB" id="9805604at2"/>
<evidence type="ECO:0000256" key="3">
    <source>
        <dbReference type="ARBA" id="ARBA00011881"/>
    </source>
</evidence>
<dbReference type="Pfam" id="PF08282">
    <property type="entry name" value="Hydrolase_3"/>
    <property type="match status" value="1"/>
</dbReference>
<dbReference type="SFLD" id="SFLDG01136">
    <property type="entry name" value="C1.6:_Phosphoserine_Phosphatas"/>
    <property type="match status" value="1"/>
</dbReference>
<dbReference type="EMBL" id="JRWG01000002">
    <property type="protein sequence ID" value="KXO00636.1"/>
    <property type="molecule type" value="Genomic_DNA"/>
</dbReference>
<dbReference type="SFLD" id="SFLDS00003">
    <property type="entry name" value="Haloacid_Dehalogenase"/>
    <property type="match status" value="1"/>
</dbReference>
<reference evidence="8 9" key="2">
    <citation type="journal article" date="2016" name="Int. J. Syst. Evol. Microbiol.">
        <title>Vitellibacter aquimaris sp. nov., a marine bacterium isolated from seawater.</title>
        <authorList>
            <person name="Thevarajoo S."/>
            <person name="Selvaratnam C."/>
            <person name="Goh K.M."/>
            <person name="Hong K.W."/>
            <person name="Chan X.Y."/>
            <person name="Chan K.G."/>
            <person name="Chong C.S."/>
        </authorList>
    </citation>
    <scope>NUCLEOTIDE SEQUENCE [LARGE SCALE GENOMIC DNA]</scope>
    <source>
        <strain evidence="8 9">D-24</strain>
    </source>
</reference>
<evidence type="ECO:0000256" key="7">
    <source>
        <dbReference type="PIRSR" id="PIRSR006118-2"/>
    </source>
</evidence>
<keyword evidence="9" id="KW-1185">Reference proteome</keyword>
<comment type="similarity">
    <text evidence="2">Belongs to the KdsC family.</text>
</comment>
<dbReference type="InterPro" id="IPR010023">
    <property type="entry name" value="KdsC_fam"/>
</dbReference>
<protein>
    <submittedName>
        <fullName evidence="8">Acylneuraminate cytidylyltransferase</fullName>
    </submittedName>
</protein>
<dbReference type="PATRIC" id="fig|1548749.3.peg.930"/>
<comment type="subunit">
    <text evidence="3">Homotetramer.</text>
</comment>
<dbReference type="FunFam" id="3.40.50.1000:FF:000029">
    <property type="entry name" value="3-deoxy-D-manno-octulosonate 8-phosphate phosphatase KdsC"/>
    <property type="match status" value="1"/>
</dbReference>
<evidence type="ECO:0000313" key="8">
    <source>
        <dbReference type="EMBL" id="KXO00636.1"/>
    </source>
</evidence>
<dbReference type="AlphaFoldDB" id="A0A137RKC1"/>
<keyword evidence="6 7" id="KW-0460">Magnesium</keyword>
<reference evidence="9" key="1">
    <citation type="submission" date="2014-10" db="EMBL/GenBank/DDBJ databases">
        <title>Genome sequencing of Vitellibacter sp. D-24.</title>
        <authorList>
            <person name="Thevarajoo S."/>
            <person name="Selvaratnam C."/>
            <person name="Goh K.M."/>
            <person name="Chong C.S."/>
        </authorList>
    </citation>
    <scope>NUCLEOTIDE SEQUENCE [LARGE SCALE GENOMIC DNA]</scope>
    <source>
        <strain evidence="9">D-24</strain>
    </source>
</reference>
<feature type="binding site" evidence="7">
    <location>
        <position position="108"/>
    </location>
    <ligand>
        <name>Mg(2+)</name>
        <dbReference type="ChEBI" id="CHEBI:18420"/>
    </ligand>
</feature>
<dbReference type="SUPFAM" id="SSF56784">
    <property type="entry name" value="HAD-like"/>
    <property type="match status" value="1"/>
</dbReference>
<feature type="binding site" evidence="7">
    <location>
        <position position="15"/>
    </location>
    <ligand>
        <name>Mg(2+)</name>
        <dbReference type="ChEBI" id="CHEBI:18420"/>
    </ligand>
</feature>
<dbReference type="GO" id="GO:0046872">
    <property type="term" value="F:metal ion binding"/>
    <property type="evidence" value="ECO:0007669"/>
    <property type="project" value="UniProtKB-KW"/>
</dbReference>